<dbReference type="InterPro" id="IPR012782">
    <property type="entry name" value="Acetolactate_synth_catblc"/>
</dbReference>
<dbReference type="InterPro" id="IPR029061">
    <property type="entry name" value="THDP-binding"/>
</dbReference>
<comment type="similarity">
    <text evidence="1 3">Belongs to the TPP enzyme family.</text>
</comment>
<dbReference type="InterPro" id="IPR029035">
    <property type="entry name" value="DHS-like_NAD/FAD-binding_dom"/>
</dbReference>
<evidence type="ECO:0000259" key="6">
    <source>
        <dbReference type="Pfam" id="PF02776"/>
    </source>
</evidence>
<feature type="domain" description="Thiamine pyrophosphate enzyme TPP-binding" evidence="5">
    <location>
        <begin position="395"/>
        <end position="542"/>
    </location>
</feature>
<reference evidence="7 8" key="1">
    <citation type="journal article" date="2015" name="Genome Announc.">
        <title>Expanding the biotechnology potential of lactobacilli through comparative genomics of 213 strains and associated genera.</title>
        <authorList>
            <person name="Sun Z."/>
            <person name="Harris H.M."/>
            <person name="McCann A."/>
            <person name="Guo C."/>
            <person name="Argimon S."/>
            <person name="Zhang W."/>
            <person name="Yang X."/>
            <person name="Jeffery I.B."/>
            <person name="Cooney J.C."/>
            <person name="Kagawa T.F."/>
            <person name="Liu W."/>
            <person name="Song Y."/>
            <person name="Salvetti E."/>
            <person name="Wrobel A."/>
            <person name="Rasinkangas P."/>
            <person name="Parkhill J."/>
            <person name="Rea M.C."/>
            <person name="O'Sullivan O."/>
            <person name="Ritari J."/>
            <person name="Douillard F.P."/>
            <person name="Paul Ross R."/>
            <person name="Yang R."/>
            <person name="Briner A.E."/>
            <person name="Felis G.E."/>
            <person name="de Vos W.M."/>
            <person name="Barrangou R."/>
            <person name="Klaenhammer T.R."/>
            <person name="Caufield P.W."/>
            <person name="Cui Y."/>
            <person name="Zhang H."/>
            <person name="O'Toole P.W."/>
        </authorList>
    </citation>
    <scope>NUCLEOTIDE SEQUENCE [LARGE SCALE GENOMIC DNA]</scope>
    <source>
        <strain evidence="7 8">DSM 4864</strain>
    </source>
</reference>
<sequence length="562" mass="61131">MFKMEKKQYGADVIIDSLRKHGVDLVFGIPGAKIDRLFEGLDGQDSEDAPKLIVTRHEQNAVFMAQAYARLTGKTGVAISTSGPGVGNLTTGIMTANAEGDPILAIGGQVQRKDLHRLTHQSTPSAEIMAPITRYSAEIQDPNNISETMANAFEASQGAEKGAAFVSLPQDVDDAVVDEQPLPIYEAPKMGPADPGELAKLVDLIKHSKLPVILVGQRGGSAAVANALHQLLRHYAFPVVETFQAAGVVSRDLEDQSYFGRVGLFRNQVGDQLLQQSDLVIAVGYDAIEYEPRNWNKEDQLRIVNLDTKPAQIDNHYTPVMQLVGDLTSSLTQLDQLLSGFSYPAAAQEQLATYRQQLDRDKQLPTPPAGQQSHPLAAVQAIQENVTDNMVVSLDVGSHYIWMARHFRCYQPRHLLISNGMQTLGVGLPWAMVAAMLHPEQKAVAVCGDGGFLFSGAELSTAVQHQLNLVVVVWNDGGHYDMVKFQEEMKYPQAAGVKFGDCDIVKYAESFGATGLRVDKPADLNKVMHQAFSTDGPVVVDVPVDYSNNKDLAAHLIDSQLG</sequence>
<keyword evidence="2 3" id="KW-0786">Thiamine pyrophosphate</keyword>
<dbReference type="GO" id="GO:0030976">
    <property type="term" value="F:thiamine pyrophosphate binding"/>
    <property type="evidence" value="ECO:0007669"/>
    <property type="project" value="InterPro"/>
</dbReference>
<organism evidence="7 8">
    <name type="scientific">Limosilactobacillus oris DSM 4864</name>
    <dbReference type="NCBI Taxonomy" id="1423779"/>
    <lineage>
        <taxon>Bacteria</taxon>
        <taxon>Bacillati</taxon>
        <taxon>Bacillota</taxon>
        <taxon>Bacilli</taxon>
        <taxon>Lactobacillales</taxon>
        <taxon>Lactobacillaceae</taxon>
        <taxon>Limosilactobacillus</taxon>
    </lineage>
</organism>
<dbReference type="GO" id="GO:0034077">
    <property type="term" value="P:butanediol metabolic process"/>
    <property type="evidence" value="ECO:0007669"/>
    <property type="project" value="InterPro"/>
</dbReference>
<dbReference type="GO" id="GO:0009097">
    <property type="term" value="P:isoleucine biosynthetic process"/>
    <property type="evidence" value="ECO:0007669"/>
    <property type="project" value="TreeGrafter"/>
</dbReference>
<dbReference type="EMBL" id="AZGE01000006">
    <property type="protein sequence ID" value="KRM16020.1"/>
    <property type="molecule type" value="Genomic_DNA"/>
</dbReference>
<dbReference type="InterPro" id="IPR012001">
    <property type="entry name" value="Thiamin_PyroP_enz_TPP-bd_dom"/>
</dbReference>
<dbReference type="GO" id="GO:0003984">
    <property type="term" value="F:acetolactate synthase activity"/>
    <property type="evidence" value="ECO:0007669"/>
    <property type="project" value="InterPro"/>
</dbReference>
<dbReference type="PANTHER" id="PTHR18968">
    <property type="entry name" value="THIAMINE PYROPHOSPHATE ENZYMES"/>
    <property type="match status" value="1"/>
</dbReference>
<dbReference type="GO" id="GO:0009099">
    <property type="term" value="P:L-valine biosynthetic process"/>
    <property type="evidence" value="ECO:0007669"/>
    <property type="project" value="TreeGrafter"/>
</dbReference>
<dbReference type="AlphaFoldDB" id="A0A0R1WIB1"/>
<dbReference type="InterPro" id="IPR012000">
    <property type="entry name" value="Thiamin_PyroP_enz_cen_dom"/>
</dbReference>
<name>A0A0R1WIB1_9LACO</name>
<evidence type="ECO:0000259" key="4">
    <source>
        <dbReference type="Pfam" id="PF00205"/>
    </source>
</evidence>
<evidence type="ECO:0000256" key="3">
    <source>
        <dbReference type="RuleBase" id="RU362132"/>
    </source>
</evidence>
<comment type="caution">
    <text evidence="7">The sequence shown here is derived from an EMBL/GenBank/DDBJ whole genome shotgun (WGS) entry which is preliminary data.</text>
</comment>
<evidence type="ECO:0000313" key="7">
    <source>
        <dbReference type="EMBL" id="KRM16020.1"/>
    </source>
</evidence>
<dbReference type="CDD" id="cd07035">
    <property type="entry name" value="TPP_PYR_POX_like"/>
    <property type="match status" value="1"/>
</dbReference>
<feature type="domain" description="Thiamine pyrophosphate enzyme N-terminal TPP-binding" evidence="6">
    <location>
        <begin position="10"/>
        <end position="122"/>
    </location>
</feature>
<accession>A0A0R1WIB1</accession>
<dbReference type="Pfam" id="PF02776">
    <property type="entry name" value="TPP_enzyme_N"/>
    <property type="match status" value="1"/>
</dbReference>
<proteinExistence type="inferred from homology"/>
<evidence type="ECO:0000313" key="8">
    <source>
        <dbReference type="Proteomes" id="UP000050973"/>
    </source>
</evidence>
<dbReference type="InterPro" id="IPR045229">
    <property type="entry name" value="TPP_enz"/>
</dbReference>
<dbReference type="PANTHER" id="PTHR18968:SF129">
    <property type="entry name" value="ACETOLACTATE SYNTHASE"/>
    <property type="match status" value="1"/>
</dbReference>
<dbReference type="NCBIfam" id="TIGR02418">
    <property type="entry name" value="acolac_catab"/>
    <property type="match status" value="1"/>
</dbReference>
<dbReference type="Gene3D" id="3.40.50.1220">
    <property type="entry name" value="TPP-binding domain"/>
    <property type="match status" value="1"/>
</dbReference>
<dbReference type="GO" id="GO:0005948">
    <property type="term" value="C:acetolactate synthase complex"/>
    <property type="evidence" value="ECO:0007669"/>
    <property type="project" value="TreeGrafter"/>
</dbReference>
<dbReference type="FunFam" id="3.40.50.970:FF:000007">
    <property type="entry name" value="Acetolactate synthase"/>
    <property type="match status" value="1"/>
</dbReference>
<dbReference type="GO" id="GO:0000287">
    <property type="term" value="F:magnesium ion binding"/>
    <property type="evidence" value="ECO:0007669"/>
    <property type="project" value="InterPro"/>
</dbReference>
<evidence type="ECO:0000256" key="1">
    <source>
        <dbReference type="ARBA" id="ARBA00007812"/>
    </source>
</evidence>
<gene>
    <name evidence="7" type="ORF">FC49_GL001701</name>
</gene>
<evidence type="ECO:0000259" key="5">
    <source>
        <dbReference type="Pfam" id="PF02775"/>
    </source>
</evidence>
<dbReference type="SUPFAM" id="SSF52467">
    <property type="entry name" value="DHS-like NAD/FAD-binding domain"/>
    <property type="match status" value="1"/>
</dbReference>
<dbReference type="PATRIC" id="fig|1423779.3.peg.1761"/>
<feature type="domain" description="Thiamine pyrophosphate enzyme central" evidence="4">
    <location>
        <begin position="198"/>
        <end position="334"/>
    </location>
</feature>
<protein>
    <submittedName>
        <fullName evidence="7">Acetolactate synthase, catabolic</fullName>
    </submittedName>
</protein>
<dbReference type="SUPFAM" id="SSF52518">
    <property type="entry name" value="Thiamin diphosphate-binding fold (THDP-binding)"/>
    <property type="match status" value="2"/>
</dbReference>
<dbReference type="Pfam" id="PF00205">
    <property type="entry name" value="TPP_enzyme_M"/>
    <property type="match status" value="1"/>
</dbReference>
<dbReference type="Gene3D" id="3.40.50.970">
    <property type="match status" value="2"/>
</dbReference>
<dbReference type="GO" id="GO:0050660">
    <property type="term" value="F:flavin adenine dinucleotide binding"/>
    <property type="evidence" value="ECO:0007669"/>
    <property type="project" value="TreeGrafter"/>
</dbReference>
<dbReference type="Pfam" id="PF02775">
    <property type="entry name" value="TPP_enzyme_C"/>
    <property type="match status" value="1"/>
</dbReference>
<dbReference type="InterPro" id="IPR011766">
    <property type="entry name" value="TPP_enzyme_TPP-bd"/>
</dbReference>
<evidence type="ECO:0000256" key="2">
    <source>
        <dbReference type="ARBA" id="ARBA00023052"/>
    </source>
</evidence>
<dbReference type="Proteomes" id="UP000050973">
    <property type="component" value="Unassembled WGS sequence"/>
</dbReference>
<dbReference type="NCBIfam" id="NF006378">
    <property type="entry name" value="PRK08617.1"/>
    <property type="match status" value="1"/>
</dbReference>